<sequence length="22" mass="2419">MNIFALAQNILQPSYICILVPG</sequence>
<accession>A0A0E9WAM2</accession>
<organism evidence="1">
    <name type="scientific">Anguilla anguilla</name>
    <name type="common">European freshwater eel</name>
    <name type="synonym">Muraena anguilla</name>
    <dbReference type="NCBI Taxonomy" id="7936"/>
    <lineage>
        <taxon>Eukaryota</taxon>
        <taxon>Metazoa</taxon>
        <taxon>Chordata</taxon>
        <taxon>Craniata</taxon>
        <taxon>Vertebrata</taxon>
        <taxon>Euteleostomi</taxon>
        <taxon>Actinopterygii</taxon>
        <taxon>Neopterygii</taxon>
        <taxon>Teleostei</taxon>
        <taxon>Anguilliformes</taxon>
        <taxon>Anguillidae</taxon>
        <taxon>Anguilla</taxon>
    </lineage>
</organism>
<protein>
    <submittedName>
        <fullName evidence="1">Uncharacterized protein</fullName>
    </submittedName>
</protein>
<proteinExistence type="predicted"/>
<reference evidence="1" key="1">
    <citation type="submission" date="2014-11" db="EMBL/GenBank/DDBJ databases">
        <authorList>
            <person name="Amaro Gonzalez C."/>
        </authorList>
    </citation>
    <scope>NUCLEOTIDE SEQUENCE</scope>
</reference>
<name>A0A0E9WAM2_ANGAN</name>
<evidence type="ECO:0000313" key="1">
    <source>
        <dbReference type="EMBL" id="JAH87331.1"/>
    </source>
</evidence>
<reference evidence="1" key="2">
    <citation type="journal article" date="2015" name="Fish Shellfish Immunol.">
        <title>Early steps in the European eel (Anguilla anguilla)-Vibrio vulnificus interaction in the gills: Role of the RtxA13 toxin.</title>
        <authorList>
            <person name="Callol A."/>
            <person name="Pajuelo D."/>
            <person name="Ebbesson L."/>
            <person name="Teles M."/>
            <person name="MacKenzie S."/>
            <person name="Amaro C."/>
        </authorList>
    </citation>
    <scope>NUCLEOTIDE SEQUENCE</scope>
</reference>
<dbReference type="EMBL" id="GBXM01021246">
    <property type="protein sequence ID" value="JAH87331.1"/>
    <property type="molecule type" value="Transcribed_RNA"/>
</dbReference>
<dbReference type="AlphaFoldDB" id="A0A0E9WAM2"/>